<accession>A0ABD2JR31</accession>
<gene>
    <name evidence="1" type="ORF">niasHS_004426</name>
</gene>
<evidence type="ECO:0000313" key="2">
    <source>
        <dbReference type="Proteomes" id="UP001620645"/>
    </source>
</evidence>
<sequence>MAFFSKFPQIDNCFSSKETFFIGHSHQARPLAFCCYNSFQLRPKETFFIDRLSSNTLLVMSSQPISPSADLTKLNAWPIIAQHFCGKSEKQRQKQQRIWLQPELIYELLLFMQPDKVWSVRRLLRISAIFYRLISGSKKVENWRKPHSVLDRFLMARESEYSYKILKPLDKYPVLMRRFSAEGLPFTSIDPYTANSYFKLDETSEGPGSPNRLLKFQVLVLLAKSSIPEKNGLLCKRLNSKGAKSVMMEDYGVDHFRAVSDPANEYVMVEVGFVRNFADPPFYELGAVCATMKGLLSFLTSYVENKFPRHLK</sequence>
<dbReference type="Proteomes" id="UP001620645">
    <property type="component" value="Unassembled WGS sequence"/>
</dbReference>
<proteinExistence type="predicted"/>
<evidence type="ECO:0000313" key="1">
    <source>
        <dbReference type="EMBL" id="KAL3093037.1"/>
    </source>
</evidence>
<dbReference type="AlphaFoldDB" id="A0ABD2JR31"/>
<comment type="caution">
    <text evidence="1">The sequence shown here is derived from an EMBL/GenBank/DDBJ whole genome shotgun (WGS) entry which is preliminary data.</text>
</comment>
<dbReference type="EMBL" id="JBICCN010000113">
    <property type="protein sequence ID" value="KAL3093037.1"/>
    <property type="molecule type" value="Genomic_DNA"/>
</dbReference>
<protein>
    <submittedName>
        <fullName evidence="1">Uncharacterized protein</fullName>
    </submittedName>
</protein>
<keyword evidence="2" id="KW-1185">Reference proteome</keyword>
<reference evidence="1 2" key="1">
    <citation type="submission" date="2024-10" db="EMBL/GenBank/DDBJ databases">
        <authorList>
            <person name="Kim D."/>
        </authorList>
    </citation>
    <scope>NUCLEOTIDE SEQUENCE [LARGE SCALE GENOMIC DNA]</scope>
    <source>
        <strain evidence="1">Taebaek</strain>
    </source>
</reference>
<organism evidence="1 2">
    <name type="scientific">Heterodera schachtii</name>
    <name type="common">Sugarbeet cyst nematode worm</name>
    <name type="synonym">Tylenchus schachtii</name>
    <dbReference type="NCBI Taxonomy" id="97005"/>
    <lineage>
        <taxon>Eukaryota</taxon>
        <taxon>Metazoa</taxon>
        <taxon>Ecdysozoa</taxon>
        <taxon>Nematoda</taxon>
        <taxon>Chromadorea</taxon>
        <taxon>Rhabditida</taxon>
        <taxon>Tylenchina</taxon>
        <taxon>Tylenchomorpha</taxon>
        <taxon>Tylenchoidea</taxon>
        <taxon>Heteroderidae</taxon>
        <taxon>Heteroderinae</taxon>
        <taxon>Heterodera</taxon>
    </lineage>
</organism>
<name>A0ABD2JR31_HETSC</name>